<dbReference type="InterPro" id="IPR036890">
    <property type="entry name" value="HATPase_C_sf"/>
</dbReference>
<dbReference type="Gene3D" id="1.20.5.1930">
    <property type="match status" value="1"/>
</dbReference>
<keyword evidence="4" id="KW-1133">Transmembrane helix</keyword>
<gene>
    <name evidence="6" type="ORF">GCM10009809_06920</name>
</gene>
<keyword evidence="4" id="KW-0812">Transmembrane</keyword>
<keyword evidence="1" id="KW-0808">Transferase</keyword>
<sequence length="401" mass="41344">MPRRDDVHEPGATVRSATAARLSPRLTVLGLLMATFAWALIIPASLTAPPSAPFAALLVLGLSVLGAAVVVVLWVAVRVTPSSGQRLGSVGSLVLASFALWMPAYSWAEPGELPWAWLAGFVIAASALVTWRAGIATAITLGAAAAGGGIAFDGSVSGNLLTALGCAVVVWGMGQVLVWLLRLLWAAQAGRDAESALVVAEERLRVSRELHDVLGHRLGIIALKAELAADLAVRDPARSGAQSDAIRELAFETLAEARRAVHGDTVADLSAQLTAAELVLTAAGKAATIDTGDAIMAEIPQAESTLFAAVVREAVTNILRHSDARTVSIALTTAGPAARLAIVNDGLRPAGPLRADDSGGTGLASLSARCAAAGLRLIAGPDDRGRFELRVEHAHDRDAAR</sequence>
<feature type="transmembrane region" description="Helical" evidence="4">
    <location>
        <begin position="160"/>
        <end position="181"/>
    </location>
</feature>
<protein>
    <recommendedName>
        <fullName evidence="5">Signal transduction histidine kinase subgroup 3 dimerisation and phosphoacceptor domain-containing protein</fullName>
    </recommendedName>
</protein>
<comment type="caution">
    <text evidence="6">The sequence shown here is derived from an EMBL/GenBank/DDBJ whole genome shotgun (WGS) entry which is preliminary data.</text>
</comment>
<evidence type="ECO:0000259" key="5">
    <source>
        <dbReference type="Pfam" id="PF07730"/>
    </source>
</evidence>
<name>A0ABP4UWM8_9MICO</name>
<keyword evidence="4" id="KW-0472">Membrane</keyword>
<evidence type="ECO:0000256" key="2">
    <source>
        <dbReference type="ARBA" id="ARBA00022777"/>
    </source>
</evidence>
<evidence type="ECO:0000313" key="7">
    <source>
        <dbReference type="Proteomes" id="UP001501138"/>
    </source>
</evidence>
<organism evidence="6 7">
    <name type="scientific">Isoptericola hypogeus</name>
    <dbReference type="NCBI Taxonomy" id="300179"/>
    <lineage>
        <taxon>Bacteria</taxon>
        <taxon>Bacillati</taxon>
        <taxon>Actinomycetota</taxon>
        <taxon>Actinomycetes</taxon>
        <taxon>Micrococcales</taxon>
        <taxon>Promicromonosporaceae</taxon>
        <taxon>Isoptericola</taxon>
    </lineage>
</organism>
<keyword evidence="7" id="KW-1185">Reference proteome</keyword>
<dbReference type="InterPro" id="IPR050482">
    <property type="entry name" value="Sensor_HK_TwoCompSys"/>
</dbReference>
<dbReference type="PANTHER" id="PTHR24421:SF63">
    <property type="entry name" value="SENSOR HISTIDINE KINASE DESK"/>
    <property type="match status" value="1"/>
</dbReference>
<dbReference type="PANTHER" id="PTHR24421">
    <property type="entry name" value="NITRATE/NITRITE SENSOR PROTEIN NARX-RELATED"/>
    <property type="match status" value="1"/>
</dbReference>
<evidence type="ECO:0000256" key="4">
    <source>
        <dbReference type="SAM" id="Phobius"/>
    </source>
</evidence>
<proteinExistence type="predicted"/>
<feature type="domain" description="Signal transduction histidine kinase subgroup 3 dimerisation and phosphoacceptor" evidence="5">
    <location>
        <begin position="202"/>
        <end position="262"/>
    </location>
</feature>
<dbReference type="InterPro" id="IPR011712">
    <property type="entry name" value="Sig_transdc_His_kin_sub3_dim/P"/>
</dbReference>
<feature type="transmembrane region" description="Helical" evidence="4">
    <location>
        <begin position="52"/>
        <end position="75"/>
    </location>
</feature>
<feature type="transmembrane region" description="Helical" evidence="4">
    <location>
        <begin position="87"/>
        <end position="108"/>
    </location>
</feature>
<keyword evidence="2" id="KW-0418">Kinase</keyword>
<dbReference type="CDD" id="cd16917">
    <property type="entry name" value="HATPase_UhpB-NarQ-NarX-like"/>
    <property type="match status" value="1"/>
</dbReference>
<feature type="transmembrane region" description="Helical" evidence="4">
    <location>
        <begin position="26"/>
        <end position="46"/>
    </location>
</feature>
<dbReference type="Gene3D" id="3.30.565.10">
    <property type="entry name" value="Histidine kinase-like ATPase, C-terminal domain"/>
    <property type="match status" value="1"/>
</dbReference>
<dbReference type="Pfam" id="PF07730">
    <property type="entry name" value="HisKA_3"/>
    <property type="match status" value="1"/>
</dbReference>
<evidence type="ECO:0000313" key="6">
    <source>
        <dbReference type="EMBL" id="GAA1713386.1"/>
    </source>
</evidence>
<feature type="transmembrane region" description="Helical" evidence="4">
    <location>
        <begin position="114"/>
        <end position="131"/>
    </location>
</feature>
<reference evidence="7" key="1">
    <citation type="journal article" date="2019" name="Int. J. Syst. Evol. Microbiol.">
        <title>The Global Catalogue of Microorganisms (GCM) 10K type strain sequencing project: providing services to taxonomists for standard genome sequencing and annotation.</title>
        <authorList>
            <consortium name="The Broad Institute Genomics Platform"/>
            <consortium name="The Broad Institute Genome Sequencing Center for Infectious Disease"/>
            <person name="Wu L."/>
            <person name="Ma J."/>
        </authorList>
    </citation>
    <scope>NUCLEOTIDE SEQUENCE [LARGE SCALE GENOMIC DNA]</scope>
    <source>
        <strain evidence="7">JCM 15589</strain>
    </source>
</reference>
<evidence type="ECO:0000256" key="1">
    <source>
        <dbReference type="ARBA" id="ARBA00022679"/>
    </source>
</evidence>
<dbReference type="Proteomes" id="UP001501138">
    <property type="component" value="Unassembled WGS sequence"/>
</dbReference>
<accession>A0ABP4UWM8</accession>
<keyword evidence="3" id="KW-0902">Two-component regulatory system</keyword>
<evidence type="ECO:0000256" key="3">
    <source>
        <dbReference type="ARBA" id="ARBA00023012"/>
    </source>
</evidence>
<dbReference type="EMBL" id="BAAAPM010000003">
    <property type="protein sequence ID" value="GAA1713386.1"/>
    <property type="molecule type" value="Genomic_DNA"/>
</dbReference>